<protein>
    <submittedName>
        <fullName evidence="1">Acetamidase/formamidase family protein</fullName>
    </submittedName>
</protein>
<dbReference type="Gene3D" id="3.10.28.20">
    <property type="entry name" value="Acetamidase/Formamidase-like domains"/>
    <property type="match status" value="1"/>
</dbReference>
<name>A0ABW5WZA8_9STAP</name>
<dbReference type="EMBL" id="JBHUOQ010000003">
    <property type="protein sequence ID" value="MFD2830636.1"/>
    <property type="molecule type" value="Genomic_DNA"/>
</dbReference>
<proteinExistence type="predicted"/>
<organism evidence="1 2">
    <name type="scientific">Corticicoccus populi</name>
    <dbReference type="NCBI Taxonomy" id="1812821"/>
    <lineage>
        <taxon>Bacteria</taxon>
        <taxon>Bacillati</taxon>
        <taxon>Bacillota</taxon>
        <taxon>Bacilli</taxon>
        <taxon>Bacillales</taxon>
        <taxon>Staphylococcaceae</taxon>
        <taxon>Corticicoccus</taxon>
    </lineage>
</organism>
<keyword evidence="2" id="KW-1185">Reference proteome</keyword>
<reference evidence="2" key="1">
    <citation type="journal article" date="2019" name="Int. J. Syst. Evol. Microbiol.">
        <title>The Global Catalogue of Microorganisms (GCM) 10K type strain sequencing project: providing services to taxonomists for standard genome sequencing and annotation.</title>
        <authorList>
            <consortium name="The Broad Institute Genomics Platform"/>
            <consortium name="The Broad Institute Genome Sequencing Center for Infectious Disease"/>
            <person name="Wu L."/>
            <person name="Ma J."/>
        </authorList>
    </citation>
    <scope>NUCLEOTIDE SEQUENCE [LARGE SCALE GENOMIC DNA]</scope>
    <source>
        <strain evidence="2">KCTC 33575</strain>
    </source>
</reference>
<evidence type="ECO:0000313" key="2">
    <source>
        <dbReference type="Proteomes" id="UP001597519"/>
    </source>
</evidence>
<accession>A0ABW5WZA8</accession>
<dbReference type="RefSeq" id="WP_377773858.1">
    <property type="nucleotide sequence ID" value="NZ_JBHUOQ010000003.1"/>
</dbReference>
<dbReference type="InterPro" id="IPR004304">
    <property type="entry name" value="FmdA_AmdA"/>
</dbReference>
<dbReference type="PANTHER" id="PTHR31891">
    <property type="entry name" value="FORMAMIDASE C869.04-RELATED"/>
    <property type="match status" value="1"/>
</dbReference>
<dbReference type="Proteomes" id="UP001597519">
    <property type="component" value="Unassembled WGS sequence"/>
</dbReference>
<evidence type="ECO:0000313" key="1">
    <source>
        <dbReference type="EMBL" id="MFD2830636.1"/>
    </source>
</evidence>
<comment type="caution">
    <text evidence="1">The sequence shown here is derived from an EMBL/GenBank/DDBJ whole genome shotgun (WGS) entry which is preliminary data.</text>
</comment>
<dbReference type="PANTHER" id="PTHR31891:SF1">
    <property type="entry name" value="FORMAMIDASE C869.04-RELATED"/>
    <property type="match status" value="1"/>
</dbReference>
<dbReference type="Gene3D" id="2.60.120.580">
    <property type="entry name" value="Acetamidase/Formamidase-like domains"/>
    <property type="match status" value="1"/>
</dbReference>
<sequence length="299" mass="32503">MHFIDKEKKIYEMSKDNVPNLTVNDGDTVVMETYDCYTGQMKNENSSAGGSGWDGINPATGPVYVEGLKPNDVLKADIQTITLSDRGVMVNGPGAGVMGSILTERHVKFIDIDSEKELLNFNGIDIPLNPMIGVIGVAPLNTPVNNGTPDNHGGNMDSVKVTEGASLYLPVYHDGALFALGDVHAAMGDGEVSISGVEISAEVTVRLQKADNMKISHPLLSDDDGVYMMVSDESLDTAVDLSVKEMIRFLHPYTDLSLNEITMLMSIVGQTQINQVVDPKKTARFFVPRYVLNHYNIPI</sequence>
<dbReference type="SUPFAM" id="SSF141130">
    <property type="entry name" value="Acetamidase/Formamidase-like"/>
    <property type="match status" value="1"/>
</dbReference>
<dbReference type="Pfam" id="PF03069">
    <property type="entry name" value="FmdA_AmdA"/>
    <property type="match status" value="2"/>
</dbReference>
<dbReference type="Gene3D" id="2.40.10.120">
    <property type="match status" value="1"/>
</dbReference>
<gene>
    <name evidence="1" type="ORF">ACFSX4_09190</name>
</gene>